<reference evidence="1 2" key="3">
    <citation type="journal article" date="2022" name="Microbiol. Spectr.">
        <title>Folding features and dynamics of 3D genome architecture in plant fungal pathogens.</title>
        <authorList>
            <person name="Xia C."/>
        </authorList>
    </citation>
    <scope>NUCLEOTIDE SEQUENCE [LARGE SCALE GENOMIC DNA]</scope>
    <source>
        <strain evidence="1 2">93-210</strain>
    </source>
</reference>
<comment type="caution">
    <text evidence="1">The sequence shown here is derived from an EMBL/GenBank/DDBJ whole genome shotgun (WGS) entry which is preliminary data.</text>
</comment>
<evidence type="ECO:0000313" key="1">
    <source>
        <dbReference type="EMBL" id="KAI7939941.1"/>
    </source>
</evidence>
<sequence>MGIFQLARGINGILRQRFSTTDPEPPTSLRYNDDEWDIFITCLPEPSHVRRAFRPETAYEWSLI</sequence>
<dbReference type="EMBL" id="CM045878">
    <property type="protein sequence ID" value="KAI7939941.1"/>
    <property type="molecule type" value="Genomic_DNA"/>
</dbReference>
<name>A0ACC0DV23_9BASI</name>
<proteinExistence type="predicted"/>
<accession>A0ACC0DV23</accession>
<protein>
    <submittedName>
        <fullName evidence="1">Uncharacterized protein</fullName>
    </submittedName>
</protein>
<organism evidence="1 2">
    <name type="scientific">Puccinia striiformis f. sp. tritici</name>
    <dbReference type="NCBI Taxonomy" id="168172"/>
    <lineage>
        <taxon>Eukaryota</taxon>
        <taxon>Fungi</taxon>
        <taxon>Dikarya</taxon>
        <taxon>Basidiomycota</taxon>
        <taxon>Pucciniomycotina</taxon>
        <taxon>Pucciniomycetes</taxon>
        <taxon>Pucciniales</taxon>
        <taxon>Pucciniaceae</taxon>
        <taxon>Puccinia</taxon>
    </lineage>
</organism>
<reference evidence="2" key="1">
    <citation type="journal article" date="2018" name="BMC Genomics">
        <title>Genomic insights into host adaptation between the wheat stripe rust pathogen (Puccinia striiformis f. sp. tritici) and the barley stripe rust pathogen (Puccinia striiformis f. sp. hordei).</title>
        <authorList>
            <person name="Xia C."/>
            <person name="Wang M."/>
            <person name="Yin C."/>
            <person name="Cornejo O.E."/>
            <person name="Hulbert S.H."/>
            <person name="Chen X."/>
        </authorList>
    </citation>
    <scope>NUCLEOTIDE SEQUENCE [LARGE SCALE GENOMIC DNA]</scope>
    <source>
        <strain evidence="2">93-210</strain>
    </source>
</reference>
<gene>
    <name evidence="1" type="ORF">MJO28_013593</name>
</gene>
<evidence type="ECO:0000313" key="2">
    <source>
        <dbReference type="Proteomes" id="UP001060170"/>
    </source>
</evidence>
<reference evidence="2" key="2">
    <citation type="journal article" date="2018" name="Mol. Plant Microbe Interact.">
        <title>Genome sequence resources for the wheat stripe rust pathogen (Puccinia striiformis f. sp. tritici) and the barley stripe rust pathogen (Puccinia striiformis f. sp. hordei).</title>
        <authorList>
            <person name="Xia C."/>
            <person name="Wang M."/>
            <person name="Yin C."/>
            <person name="Cornejo O.E."/>
            <person name="Hulbert S.H."/>
            <person name="Chen X."/>
        </authorList>
    </citation>
    <scope>NUCLEOTIDE SEQUENCE [LARGE SCALE GENOMIC DNA]</scope>
    <source>
        <strain evidence="2">93-210</strain>
    </source>
</reference>
<dbReference type="Proteomes" id="UP001060170">
    <property type="component" value="Chromosome 14"/>
</dbReference>
<keyword evidence="2" id="KW-1185">Reference proteome</keyword>